<accession>A0A1F7V5N0</accession>
<gene>
    <name evidence="1" type="ORF">A3I40_01460</name>
</gene>
<protein>
    <submittedName>
        <fullName evidence="1">Uncharacterized protein</fullName>
    </submittedName>
</protein>
<organism evidence="1 2">
    <name type="scientific">Candidatus Uhrbacteria bacterium RIFCSPLOWO2_02_FULL_48_12</name>
    <dbReference type="NCBI Taxonomy" id="1802407"/>
    <lineage>
        <taxon>Bacteria</taxon>
        <taxon>Candidatus Uhriibacteriota</taxon>
    </lineage>
</organism>
<evidence type="ECO:0000313" key="2">
    <source>
        <dbReference type="Proteomes" id="UP000178723"/>
    </source>
</evidence>
<dbReference type="AlphaFoldDB" id="A0A1F7V5N0"/>
<dbReference type="EMBL" id="MGEP01000059">
    <property type="protein sequence ID" value="OGL85822.1"/>
    <property type="molecule type" value="Genomic_DNA"/>
</dbReference>
<evidence type="ECO:0000313" key="1">
    <source>
        <dbReference type="EMBL" id="OGL85822.1"/>
    </source>
</evidence>
<sequence length="122" mass="14393">MKEHQSYELQPERPAAQMLKRRIFADQMEKFGWTMQQVAKLETLNRYEKKYGSSEIGDFFITYDRNLERALADERADKGVNANVADFLQGSGGCYKQVEELYNQIQERLTPEEFEELQRSDK</sequence>
<proteinExistence type="predicted"/>
<reference evidence="1 2" key="1">
    <citation type="journal article" date="2016" name="Nat. Commun.">
        <title>Thousands of microbial genomes shed light on interconnected biogeochemical processes in an aquifer system.</title>
        <authorList>
            <person name="Anantharaman K."/>
            <person name="Brown C.T."/>
            <person name="Hug L.A."/>
            <person name="Sharon I."/>
            <person name="Castelle C.J."/>
            <person name="Probst A.J."/>
            <person name="Thomas B.C."/>
            <person name="Singh A."/>
            <person name="Wilkins M.J."/>
            <person name="Karaoz U."/>
            <person name="Brodie E.L."/>
            <person name="Williams K.H."/>
            <person name="Hubbard S.S."/>
            <person name="Banfield J.F."/>
        </authorList>
    </citation>
    <scope>NUCLEOTIDE SEQUENCE [LARGE SCALE GENOMIC DNA]</scope>
</reference>
<comment type="caution">
    <text evidence="1">The sequence shown here is derived from an EMBL/GenBank/DDBJ whole genome shotgun (WGS) entry which is preliminary data.</text>
</comment>
<name>A0A1F7V5N0_9BACT</name>
<dbReference type="Proteomes" id="UP000178723">
    <property type="component" value="Unassembled WGS sequence"/>
</dbReference>